<evidence type="ECO:0000313" key="2">
    <source>
        <dbReference type="EMBL" id="QDV38406.1"/>
    </source>
</evidence>
<dbReference type="InterPro" id="IPR027558">
    <property type="entry name" value="Pre_pil_HX9DG_C"/>
</dbReference>
<dbReference type="AlphaFoldDB" id="A0A518HCM8"/>
<dbReference type="KEGG" id="tpla:ElP_63610"/>
<gene>
    <name evidence="2" type="ORF">ElP_63610</name>
</gene>
<name>A0A518HCM8_9BACT</name>
<dbReference type="RefSeq" id="WP_145276867.1">
    <property type="nucleotide sequence ID" value="NZ_CP036426.1"/>
</dbReference>
<dbReference type="EMBL" id="CP036426">
    <property type="protein sequence ID" value="QDV38406.1"/>
    <property type="molecule type" value="Genomic_DNA"/>
</dbReference>
<protein>
    <recommendedName>
        <fullName evidence="1">DUF1559 domain-containing protein</fullName>
    </recommendedName>
</protein>
<organism evidence="2 3">
    <name type="scientific">Tautonia plasticadhaerens</name>
    <dbReference type="NCBI Taxonomy" id="2527974"/>
    <lineage>
        <taxon>Bacteria</taxon>
        <taxon>Pseudomonadati</taxon>
        <taxon>Planctomycetota</taxon>
        <taxon>Planctomycetia</taxon>
        <taxon>Isosphaerales</taxon>
        <taxon>Isosphaeraceae</taxon>
        <taxon>Tautonia</taxon>
    </lineage>
</organism>
<evidence type="ECO:0000259" key="1">
    <source>
        <dbReference type="Pfam" id="PF07596"/>
    </source>
</evidence>
<feature type="domain" description="DUF1559" evidence="1">
    <location>
        <begin position="465"/>
        <end position="496"/>
    </location>
</feature>
<dbReference type="InterPro" id="IPR011453">
    <property type="entry name" value="DUF1559"/>
</dbReference>
<sequence>MTSLLLAVLTTAPIPPAPGQEAPDAPRASAVAPFVGEETFAVLHVDLSSLDIDGLARRLLAGFMTPREVDEATGGLSSWVESLREAGARSFFLVVDPADLPGLPIAVVPMTEGADAEAIGRILCGGGEGADAAFPVSWPTCATFRGAVFAGTDAALGRLRGREPVARPGFDAAFAAPGDAPVRLLIAPSDDQRRVVEEMLPALPGPLEGTPVSALSRGMRWAALSLEDQPRPTLRLAIQAADEPAARQLEDLARDGLGWVKAETGGDASMAEFARDLDRIEIRVEGNRLELVADLEQAAALVGAPLRRAREAAKRAQCVNNIKQLGLAMHNYHERHKSFPPAYSTDAEGRPLLSWRVHLLAFLEEQTLFDEFHLDEPWDSPHNAALISRMPDVFRCPSANLAEDGLTTYLVPRGESTIFPGAERVTLKEITDGTSNTVFVIDAGPDLAVPWTRPADWEAGEGDEPDLGGLFGNHPGGTNAGFADGSVRFLREEIDPGTWRKLLTIAGGEAFGPDDY</sequence>
<dbReference type="OrthoDB" id="285651at2"/>
<proteinExistence type="predicted"/>
<dbReference type="Pfam" id="PF07596">
    <property type="entry name" value="SBP_bac_10"/>
    <property type="match status" value="2"/>
</dbReference>
<feature type="domain" description="DUF1559" evidence="1">
    <location>
        <begin position="308"/>
        <end position="400"/>
    </location>
</feature>
<reference evidence="2 3" key="1">
    <citation type="submission" date="2019-02" db="EMBL/GenBank/DDBJ databases">
        <title>Deep-cultivation of Planctomycetes and their phenomic and genomic characterization uncovers novel biology.</title>
        <authorList>
            <person name="Wiegand S."/>
            <person name="Jogler M."/>
            <person name="Boedeker C."/>
            <person name="Pinto D."/>
            <person name="Vollmers J."/>
            <person name="Rivas-Marin E."/>
            <person name="Kohn T."/>
            <person name="Peeters S.H."/>
            <person name="Heuer A."/>
            <person name="Rast P."/>
            <person name="Oberbeckmann S."/>
            <person name="Bunk B."/>
            <person name="Jeske O."/>
            <person name="Meyerdierks A."/>
            <person name="Storesund J.E."/>
            <person name="Kallscheuer N."/>
            <person name="Luecker S."/>
            <person name="Lage O.M."/>
            <person name="Pohl T."/>
            <person name="Merkel B.J."/>
            <person name="Hornburger P."/>
            <person name="Mueller R.-W."/>
            <person name="Bruemmer F."/>
            <person name="Labrenz M."/>
            <person name="Spormann A.M."/>
            <person name="Op den Camp H."/>
            <person name="Overmann J."/>
            <person name="Amann R."/>
            <person name="Jetten M.S.M."/>
            <person name="Mascher T."/>
            <person name="Medema M.H."/>
            <person name="Devos D.P."/>
            <person name="Kaster A.-K."/>
            <person name="Ovreas L."/>
            <person name="Rohde M."/>
            <person name="Galperin M.Y."/>
            <person name="Jogler C."/>
        </authorList>
    </citation>
    <scope>NUCLEOTIDE SEQUENCE [LARGE SCALE GENOMIC DNA]</scope>
    <source>
        <strain evidence="2 3">ElP</strain>
    </source>
</reference>
<dbReference type="Proteomes" id="UP000317835">
    <property type="component" value="Chromosome"/>
</dbReference>
<dbReference type="PANTHER" id="PTHR30093:SF2">
    <property type="entry name" value="TYPE II SECRETION SYSTEM PROTEIN H"/>
    <property type="match status" value="1"/>
</dbReference>
<dbReference type="NCBIfam" id="TIGR04294">
    <property type="entry name" value="pre_pil_HX9DG"/>
    <property type="match status" value="1"/>
</dbReference>
<accession>A0A518HCM8</accession>
<evidence type="ECO:0000313" key="3">
    <source>
        <dbReference type="Proteomes" id="UP000317835"/>
    </source>
</evidence>
<dbReference type="PANTHER" id="PTHR30093">
    <property type="entry name" value="GENERAL SECRETION PATHWAY PROTEIN G"/>
    <property type="match status" value="1"/>
</dbReference>
<keyword evidence="3" id="KW-1185">Reference proteome</keyword>